<sequence length="97" mass="10668">MNSWIAALFNTMSKQNTMKMFGRKRNNKGIVWASIVGLGISAAAYGLKRNQSSNRSLPIQKILNSIQMGTNSNKQNIPALAEFAKELGPDIKSLTNK</sequence>
<dbReference type="EMBL" id="SJTH01000062">
    <property type="protein sequence ID" value="TCJ01441.1"/>
    <property type="molecule type" value="Genomic_DNA"/>
</dbReference>
<dbReference type="AlphaFoldDB" id="A0A4R1ANL4"/>
<reference evidence="1 2" key="1">
    <citation type="submission" date="2019-03" db="EMBL/GenBank/DDBJ databases">
        <authorList>
            <person name="Jensen L."/>
            <person name="Storgaard J."/>
            <person name="Sulaj E."/>
            <person name="Schramm A."/>
            <person name="Marshall I.P.G."/>
        </authorList>
    </citation>
    <scope>NUCLEOTIDE SEQUENCE [LARGE SCALE GENOMIC DNA]</scope>
    <source>
        <strain evidence="1 2">2017H2G3</strain>
    </source>
</reference>
<keyword evidence="2" id="KW-1185">Reference proteome</keyword>
<protein>
    <submittedName>
        <fullName evidence="1">Uncharacterized protein</fullName>
    </submittedName>
</protein>
<dbReference type="Proteomes" id="UP000293846">
    <property type="component" value="Unassembled WGS sequence"/>
</dbReference>
<accession>A0A4R1ANL4</accession>
<comment type="caution">
    <text evidence="1">The sequence shown here is derived from an EMBL/GenBank/DDBJ whole genome shotgun (WGS) entry which is preliminary data.</text>
</comment>
<organism evidence="1 2">
    <name type="scientific">Cytobacillus praedii</name>
    <dbReference type="NCBI Taxonomy" id="1742358"/>
    <lineage>
        <taxon>Bacteria</taxon>
        <taxon>Bacillati</taxon>
        <taxon>Bacillota</taxon>
        <taxon>Bacilli</taxon>
        <taxon>Bacillales</taxon>
        <taxon>Bacillaceae</taxon>
        <taxon>Cytobacillus</taxon>
    </lineage>
</organism>
<dbReference type="OrthoDB" id="2879487at2"/>
<gene>
    <name evidence="1" type="ORF">E0Y62_23920</name>
</gene>
<dbReference type="RefSeq" id="WP_131238792.1">
    <property type="nucleotide sequence ID" value="NZ_JARMQF010000013.1"/>
</dbReference>
<evidence type="ECO:0000313" key="1">
    <source>
        <dbReference type="EMBL" id="TCJ01441.1"/>
    </source>
</evidence>
<name>A0A4R1ANL4_9BACI</name>
<evidence type="ECO:0000313" key="2">
    <source>
        <dbReference type="Proteomes" id="UP000293846"/>
    </source>
</evidence>
<proteinExistence type="predicted"/>